<evidence type="ECO:0000256" key="1">
    <source>
        <dbReference type="SAM" id="Phobius"/>
    </source>
</evidence>
<name>A0A1Q9BSD0_SYMMI</name>
<organism evidence="2 3">
    <name type="scientific">Symbiodinium microadriaticum</name>
    <name type="common">Dinoflagellate</name>
    <name type="synonym">Zooxanthella microadriatica</name>
    <dbReference type="NCBI Taxonomy" id="2951"/>
    <lineage>
        <taxon>Eukaryota</taxon>
        <taxon>Sar</taxon>
        <taxon>Alveolata</taxon>
        <taxon>Dinophyceae</taxon>
        <taxon>Suessiales</taxon>
        <taxon>Symbiodiniaceae</taxon>
        <taxon>Symbiodinium</taxon>
    </lineage>
</organism>
<evidence type="ECO:0000313" key="3">
    <source>
        <dbReference type="Proteomes" id="UP000186817"/>
    </source>
</evidence>
<dbReference type="EMBL" id="LSRX01005156">
    <property type="protein sequence ID" value="OLP73593.1"/>
    <property type="molecule type" value="Genomic_DNA"/>
</dbReference>
<feature type="non-terminal residue" evidence="2">
    <location>
        <position position="1"/>
    </location>
</feature>
<dbReference type="Proteomes" id="UP000186817">
    <property type="component" value="Unassembled WGS sequence"/>
</dbReference>
<proteinExistence type="predicted"/>
<feature type="transmembrane region" description="Helical" evidence="1">
    <location>
        <begin position="28"/>
        <end position="54"/>
    </location>
</feature>
<keyword evidence="1" id="KW-0472">Membrane</keyword>
<keyword evidence="1" id="KW-1133">Transmembrane helix</keyword>
<protein>
    <submittedName>
        <fullName evidence="2">Uncharacterized protein</fullName>
    </submittedName>
</protein>
<sequence length="85" mass="9009">VWPERGSPTLAPHPQSDESFAYDTVAEVFPWFAAAGPGMQLVLSLFGSLAWTIWKASFGGFQLQELGGNTLLASCVNVASASHLA</sequence>
<comment type="caution">
    <text evidence="2">The sequence shown here is derived from an EMBL/GenBank/DDBJ whole genome shotgun (WGS) entry which is preliminary data.</text>
</comment>
<keyword evidence="3" id="KW-1185">Reference proteome</keyword>
<dbReference type="AlphaFoldDB" id="A0A1Q9BSD0"/>
<gene>
    <name evidence="2" type="ORF">AK812_SmicGene47121</name>
</gene>
<accession>A0A1Q9BSD0</accession>
<keyword evidence="1" id="KW-0812">Transmembrane</keyword>
<reference evidence="2 3" key="1">
    <citation type="submission" date="2016-02" db="EMBL/GenBank/DDBJ databases">
        <title>Genome analysis of coral dinoflagellate symbionts highlights evolutionary adaptations to a symbiotic lifestyle.</title>
        <authorList>
            <person name="Aranda M."/>
            <person name="Li Y."/>
            <person name="Liew Y.J."/>
            <person name="Baumgarten S."/>
            <person name="Simakov O."/>
            <person name="Wilson M."/>
            <person name="Piel J."/>
            <person name="Ashoor H."/>
            <person name="Bougouffa S."/>
            <person name="Bajic V.B."/>
            <person name="Ryu T."/>
            <person name="Ravasi T."/>
            <person name="Bayer T."/>
            <person name="Micklem G."/>
            <person name="Kim H."/>
            <person name="Bhak J."/>
            <person name="Lajeunesse T.C."/>
            <person name="Voolstra C.R."/>
        </authorList>
    </citation>
    <scope>NUCLEOTIDE SEQUENCE [LARGE SCALE GENOMIC DNA]</scope>
    <source>
        <strain evidence="2 3">CCMP2467</strain>
    </source>
</reference>
<evidence type="ECO:0000313" key="2">
    <source>
        <dbReference type="EMBL" id="OLP73593.1"/>
    </source>
</evidence>